<dbReference type="InterPro" id="IPR011778">
    <property type="entry name" value="Hydantoinase/dihydroPyrase"/>
</dbReference>
<dbReference type="GO" id="GO:0046872">
    <property type="term" value="F:metal ion binding"/>
    <property type="evidence" value="ECO:0007669"/>
    <property type="project" value="UniProtKB-KW"/>
</dbReference>
<dbReference type="HOGENOM" id="CLU_015572_2_0_9"/>
<proteinExistence type="inferred from homology"/>
<evidence type="ECO:0000313" key="8">
    <source>
        <dbReference type="Proteomes" id="UP000010880"/>
    </source>
</evidence>
<dbReference type="KEGG" id="hhl:Halha_1061"/>
<evidence type="ECO:0000256" key="3">
    <source>
        <dbReference type="ARBA" id="ARBA00022723"/>
    </source>
</evidence>
<dbReference type="RefSeq" id="WP_015326746.1">
    <property type="nucleotide sequence ID" value="NC_019978.1"/>
</dbReference>
<feature type="domain" description="Amidohydrolase-related" evidence="6">
    <location>
        <begin position="48"/>
        <end position="431"/>
    </location>
</feature>
<dbReference type="InterPro" id="IPR006680">
    <property type="entry name" value="Amidohydro-rel"/>
</dbReference>
<gene>
    <name evidence="7" type="ordered locus">Halha_1061</name>
</gene>
<dbReference type="SUPFAM" id="SSF51556">
    <property type="entry name" value="Metallo-dependent hydrolases"/>
    <property type="match status" value="1"/>
</dbReference>
<comment type="PTM">
    <text evidence="5">Carbamylation allows a single lysine to coordinate two divalent metal cations.</text>
</comment>
<accession>L0K7M7</accession>
<keyword evidence="4" id="KW-0378">Hydrolase</keyword>
<dbReference type="InterPro" id="IPR011059">
    <property type="entry name" value="Metal-dep_hydrolase_composite"/>
</dbReference>
<dbReference type="PANTHER" id="PTHR11647:SF1">
    <property type="entry name" value="COLLAPSIN RESPONSE MEDIATOR PROTEIN"/>
    <property type="match status" value="1"/>
</dbReference>
<evidence type="ECO:0000313" key="7">
    <source>
        <dbReference type="EMBL" id="AGB41021.1"/>
    </source>
</evidence>
<dbReference type="SUPFAM" id="SSF51338">
    <property type="entry name" value="Composite domain of metallo-dependent hydrolases"/>
    <property type="match status" value="2"/>
</dbReference>
<dbReference type="PANTHER" id="PTHR11647">
    <property type="entry name" value="HYDRANTOINASE/DIHYDROPYRIMIDINASE FAMILY MEMBER"/>
    <property type="match status" value="1"/>
</dbReference>
<sequence>MILKNGKVVINNFLKEVDIKIKGSKIVAIENELKSKEEEEVINLAGKLVFPGLIDSHTHFQLKSRGTVTVDDFYYGTRSAAYGGVTTIIDYAEQTTESIIAGLKERKKEANEEAVVDYTFHLVINKDFNPEKHLNELYQLKRLGISSLKIFTTYEDLYMLDEDKLDILFKTVADSGLLITVHAEDNQIIKTQQEKYKDLDKTDISYHPDIRPGLAEQKAIEKLNKLSKKRGTSLYIVHLSSKQGYKVVKEAKKSNSNLYVETAPHYLTLTRDELEKPTGRLSLMTPPLRNEADNQMLWQGIIDNMIDVIATDHCAFSKEQKAIGNDSLDIFPGIPGVETMLPLIYTYGVDYERISLTRLVDLLAVKPAKLFGLYPQKGSLKEGTDADIVIYDPTVEWTLKDDNLHSQAGYTPYQGLAVKGKVAMTMIRGEIIVKDNKFKGKRGYGDFIKANLTT</sequence>
<evidence type="ECO:0000256" key="1">
    <source>
        <dbReference type="ARBA" id="ARBA00001947"/>
    </source>
</evidence>
<dbReference type="NCBIfam" id="TIGR02033">
    <property type="entry name" value="D-hydantoinase"/>
    <property type="match status" value="1"/>
</dbReference>
<organism evidence="7 8">
    <name type="scientific">Halobacteroides halobius (strain ATCC 35273 / DSM 5150 / MD-1)</name>
    <dbReference type="NCBI Taxonomy" id="748449"/>
    <lineage>
        <taxon>Bacteria</taxon>
        <taxon>Bacillati</taxon>
        <taxon>Bacillota</taxon>
        <taxon>Clostridia</taxon>
        <taxon>Halanaerobiales</taxon>
        <taxon>Halobacteroidaceae</taxon>
        <taxon>Halobacteroides</taxon>
    </lineage>
</organism>
<protein>
    <submittedName>
        <fullName evidence="7">D-hydantoinase</fullName>
    </submittedName>
</protein>
<feature type="modified residue" description="N6-carboxylysine" evidence="5">
    <location>
        <position position="149"/>
    </location>
</feature>
<evidence type="ECO:0000256" key="2">
    <source>
        <dbReference type="ARBA" id="ARBA00008829"/>
    </source>
</evidence>
<dbReference type="InterPro" id="IPR050378">
    <property type="entry name" value="Metallo-dep_Hydrolases_sf"/>
</dbReference>
<keyword evidence="3" id="KW-0479">Metal-binding</keyword>
<dbReference type="GO" id="GO:0005829">
    <property type="term" value="C:cytosol"/>
    <property type="evidence" value="ECO:0007669"/>
    <property type="project" value="TreeGrafter"/>
</dbReference>
<dbReference type="EMBL" id="CP003359">
    <property type="protein sequence ID" value="AGB41021.1"/>
    <property type="molecule type" value="Genomic_DNA"/>
</dbReference>
<dbReference type="Gene3D" id="3.20.20.140">
    <property type="entry name" value="Metal-dependent hydrolases"/>
    <property type="match status" value="1"/>
</dbReference>
<dbReference type="OrthoDB" id="9765462at2"/>
<dbReference type="NCBIfam" id="TIGR00857">
    <property type="entry name" value="pyrC_multi"/>
    <property type="match status" value="1"/>
</dbReference>
<comment type="cofactor">
    <cofactor evidence="1">
        <name>Zn(2+)</name>
        <dbReference type="ChEBI" id="CHEBI:29105"/>
    </cofactor>
</comment>
<dbReference type="InterPro" id="IPR032466">
    <property type="entry name" value="Metal_Hydrolase"/>
</dbReference>
<name>L0K7M7_HALHC</name>
<dbReference type="GO" id="GO:0016812">
    <property type="term" value="F:hydrolase activity, acting on carbon-nitrogen (but not peptide) bonds, in cyclic amides"/>
    <property type="evidence" value="ECO:0007669"/>
    <property type="project" value="TreeGrafter"/>
</dbReference>
<evidence type="ECO:0000256" key="4">
    <source>
        <dbReference type="ARBA" id="ARBA00022801"/>
    </source>
</evidence>
<dbReference type="AlphaFoldDB" id="L0K7M7"/>
<dbReference type="FunFam" id="3.20.20.140:FF:000174">
    <property type="entry name" value="Dihydropyrimidinase-related protein 2"/>
    <property type="match status" value="1"/>
</dbReference>
<dbReference type="STRING" id="748449.Halha_1061"/>
<comment type="similarity">
    <text evidence="2">Belongs to the metallo-dependent hydrolases superfamily. Hydantoinase/dihydropyrimidinase family.</text>
</comment>
<evidence type="ECO:0000256" key="5">
    <source>
        <dbReference type="PIRSR" id="PIRSR611778-50"/>
    </source>
</evidence>
<dbReference type="eggNOG" id="COG0044">
    <property type="taxonomic scope" value="Bacteria"/>
</dbReference>
<reference evidence="8" key="1">
    <citation type="submission" date="2012-02" db="EMBL/GenBank/DDBJ databases">
        <title>The complete genome of Halobacteroides halobius DSM 5150.</title>
        <authorList>
            <person name="Lucas S."/>
            <person name="Copeland A."/>
            <person name="Lapidus A."/>
            <person name="Glavina del Rio T."/>
            <person name="Dalin E."/>
            <person name="Tice H."/>
            <person name="Bruce D."/>
            <person name="Goodwin L."/>
            <person name="Pitluck S."/>
            <person name="Peters L."/>
            <person name="Mikhailova N."/>
            <person name="Gu W."/>
            <person name="Kyrpides N."/>
            <person name="Mavromatis K."/>
            <person name="Ivanova N."/>
            <person name="Brettin T."/>
            <person name="Detter J.C."/>
            <person name="Han C."/>
            <person name="Larimer F."/>
            <person name="Land M."/>
            <person name="Hauser L."/>
            <person name="Markowitz V."/>
            <person name="Cheng J.-F."/>
            <person name="Hugenholtz P."/>
            <person name="Woyke T."/>
            <person name="Wu D."/>
            <person name="Tindall B."/>
            <person name="Pomrenke H."/>
            <person name="Brambilla E."/>
            <person name="Klenk H.-P."/>
            <person name="Eisen J.A."/>
        </authorList>
    </citation>
    <scope>NUCLEOTIDE SEQUENCE [LARGE SCALE GENOMIC DNA]</scope>
    <source>
        <strain evidence="8">ATCC 35273 / DSM 5150 / MD-1</strain>
    </source>
</reference>
<dbReference type="Proteomes" id="UP000010880">
    <property type="component" value="Chromosome"/>
</dbReference>
<dbReference type="Gene3D" id="2.30.40.10">
    <property type="entry name" value="Urease, subunit C, domain 1"/>
    <property type="match status" value="1"/>
</dbReference>
<keyword evidence="8" id="KW-1185">Reference proteome</keyword>
<dbReference type="Pfam" id="PF01979">
    <property type="entry name" value="Amidohydro_1"/>
    <property type="match status" value="1"/>
</dbReference>
<evidence type="ECO:0000259" key="6">
    <source>
        <dbReference type="Pfam" id="PF01979"/>
    </source>
</evidence>